<gene>
    <name evidence="2" type="ORF">B0H17DRAFT_1182307</name>
</gene>
<keyword evidence="3" id="KW-1185">Reference proteome</keyword>
<evidence type="ECO:0000313" key="3">
    <source>
        <dbReference type="Proteomes" id="UP001221757"/>
    </source>
</evidence>
<accession>A0AAD7GCU2</accession>
<reference evidence="2" key="1">
    <citation type="submission" date="2023-03" db="EMBL/GenBank/DDBJ databases">
        <title>Massive genome expansion in bonnet fungi (Mycena s.s.) driven by repeated elements and novel gene families across ecological guilds.</title>
        <authorList>
            <consortium name="Lawrence Berkeley National Laboratory"/>
            <person name="Harder C.B."/>
            <person name="Miyauchi S."/>
            <person name="Viragh M."/>
            <person name="Kuo A."/>
            <person name="Thoen E."/>
            <person name="Andreopoulos B."/>
            <person name="Lu D."/>
            <person name="Skrede I."/>
            <person name="Drula E."/>
            <person name="Henrissat B."/>
            <person name="Morin E."/>
            <person name="Kohler A."/>
            <person name="Barry K."/>
            <person name="LaButti K."/>
            <person name="Morin E."/>
            <person name="Salamov A."/>
            <person name="Lipzen A."/>
            <person name="Mereny Z."/>
            <person name="Hegedus B."/>
            <person name="Baldrian P."/>
            <person name="Stursova M."/>
            <person name="Weitz H."/>
            <person name="Taylor A."/>
            <person name="Grigoriev I.V."/>
            <person name="Nagy L.G."/>
            <person name="Martin F."/>
            <person name="Kauserud H."/>
        </authorList>
    </citation>
    <scope>NUCLEOTIDE SEQUENCE</scope>
    <source>
        <strain evidence="2">CBHHK067</strain>
    </source>
</reference>
<sequence>MPKGVLKGVTINNTFGLEIQVHGDLISPLVYQIWELVHQIQLLPTRTTEVEVKDQMDRELRHKEDLNGIKGTPGTNEYVASEHNDNVPENTCHCELRGKKVRFGVRTRLNPEPNASNLNARFRFGVQQRPEPNAGFRFSVRAKGPEPEPNRTLPSLLGPALEAPTRGAATCTHPTHPTACRARRAARGCAGRHARVARGGHVLPPSDLDPDLYSERRTARPRRFSAGEGARPAPPSRPDASAASLHRHAYAHRMPRARLAVGRRPRTRTCAREAPSVHGAFAALQGPAYRTEEASLSLAPCALDSPHRRRARRRPSHPRVHIRISRWACADPDSDLRFRSGAHPWRVRAYLAGEGAHLALPSHARRCKDAARVRCGRRPAHARALGEALSSPLVRGAFARPSQPKCGKACAPFLPGGGGAAQTHVASAYHYCYMCTCVPAIHPFAAAVRNPSDMRGIEICGHRLIGDLSRMPDERYSELSRGARARVRAASDERIRRMCAPMPMPVSGREADSGMFSMPEFNQTSGLQVRNIRTNRAGYNKGTYCVEIGVAGSTVFDARRNGAAGPSDVREPAGKCGQLAGRIMYGR</sequence>
<protein>
    <submittedName>
        <fullName evidence="2">Uncharacterized protein</fullName>
    </submittedName>
</protein>
<evidence type="ECO:0000313" key="2">
    <source>
        <dbReference type="EMBL" id="KAJ7678819.1"/>
    </source>
</evidence>
<feature type="region of interest" description="Disordered" evidence="1">
    <location>
        <begin position="200"/>
        <end position="241"/>
    </location>
</feature>
<proteinExistence type="predicted"/>
<organism evidence="2 3">
    <name type="scientific">Mycena rosella</name>
    <name type="common">Pink bonnet</name>
    <name type="synonym">Agaricus rosellus</name>
    <dbReference type="NCBI Taxonomy" id="1033263"/>
    <lineage>
        <taxon>Eukaryota</taxon>
        <taxon>Fungi</taxon>
        <taxon>Dikarya</taxon>
        <taxon>Basidiomycota</taxon>
        <taxon>Agaricomycotina</taxon>
        <taxon>Agaricomycetes</taxon>
        <taxon>Agaricomycetidae</taxon>
        <taxon>Agaricales</taxon>
        <taxon>Marasmiineae</taxon>
        <taxon>Mycenaceae</taxon>
        <taxon>Mycena</taxon>
    </lineage>
</organism>
<dbReference type="AlphaFoldDB" id="A0AAD7GCU2"/>
<dbReference type="Proteomes" id="UP001221757">
    <property type="component" value="Unassembled WGS sequence"/>
</dbReference>
<dbReference type="EMBL" id="JARKIE010000131">
    <property type="protein sequence ID" value="KAJ7678819.1"/>
    <property type="molecule type" value="Genomic_DNA"/>
</dbReference>
<name>A0AAD7GCU2_MYCRO</name>
<comment type="caution">
    <text evidence="2">The sequence shown here is derived from an EMBL/GenBank/DDBJ whole genome shotgun (WGS) entry which is preliminary data.</text>
</comment>
<evidence type="ECO:0000256" key="1">
    <source>
        <dbReference type="SAM" id="MobiDB-lite"/>
    </source>
</evidence>